<protein>
    <submittedName>
        <fullName evidence="1">CLUMA_CG018117, isoform A</fullName>
    </submittedName>
</protein>
<keyword evidence="2" id="KW-1185">Reference proteome</keyword>
<reference evidence="1 2" key="1">
    <citation type="submission" date="2015-04" db="EMBL/GenBank/DDBJ databases">
        <authorList>
            <person name="Syromyatnikov M.Y."/>
            <person name="Popov V.N."/>
        </authorList>
    </citation>
    <scope>NUCLEOTIDE SEQUENCE [LARGE SCALE GENOMIC DNA]</scope>
</reference>
<name>A0A1J1IZ13_9DIPT</name>
<gene>
    <name evidence="1" type="ORF">CLUMA_CG018117</name>
</gene>
<sequence length="48" mass="5384">MAWICPSMLNVSSGEVKNSLETGRYVEGLFPLFLDFLILNILNLAQLI</sequence>
<dbReference type="Proteomes" id="UP000183832">
    <property type="component" value="Unassembled WGS sequence"/>
</dbReference>
<dbReference type="AlphaFoldDB" id="A0A1J1IZ13"/>
<organism evidence="1 2">
    <name type="scientific">Clunio marinus</name>
    <dbReference type="NCBI Taxonomy" id="568069"/>
    <lineage>
        <taxon>Eukaryota</taxon>
        <taxon>Metazoa</taxon>
        <taxon>Ecdysozoa</taxon>
        <taxon>Arthropoda</taxon>
        <taxon>Hexapoda</taxon>
        <taxon>Insecta</taxon>
        <taxon>Pterygota</taxon>
        <taxon>Neoptera</taxon>
        <taxon>Endopterygota</taxon>
        <taxon>Diptera</taxon>
        <taxon>Nematocera</taxon>
        <taxon>Chironomoidea</taxon>
        <taxon>Chironomidae</taxon>
        <taxon>Clunio</taxon>
    </lineage>
</organism>
<accession>A0A1J1IZ13</accession>
<evidence type="ECO:0000313" key="1">
    <source>
        <dbReference type="EMBL" id="CRL04930.1"/>
    </source>
</evidence>
<proteinExistence type="predicted"/>
<dbReference type="EMBL" id="CVRI01000064">
    <property type="protein sequence ID" value="CRL04930.1"/>
    <property type="molecule type" value="Genomic_DNA"/>
</dbReference>
<evidence type="ECO:0000313" key="2">
    <source>
        <dbReference type="Proteomes" id="UP000183832"/>
    </source>
</evidence>